<protein>
    <submittedName>
        <fullName evidence="1">Uncharacterized protein</fullName>
    </submittedName>
</protein>
<evidence type="ECO:0000313" key="1">
    <source>
        <dbReference type="EMBL" id="ATN94159.1"/>
    </source>
</evidence>
<gene>
    <name evidence="1" type="ORF">Lb_50</name>
</gene>
<evidence type="ECO:0000313" key="2">
    <source>
        <dbReference type="Proteomes" id="UP000260452"/>
    </source>
</evidence>
<sequence length="108" mass="12552">MEVAIMTTFVLEEYLEANSQIVDNFRDKYAAFLNEQNADRPTNKKWSSLRIKNETSSAVIKFISNIQAKLSSAMKPRQRKSYDGWVDYMERNETIGSLEESLMDLDFV</sequence>
<proteinExistence type="predicted"/>
<dbReference type="EMBL" id="MG020111">
    <property type="protein sequence ID" value="ATN94159.1"/>
    <property type="molecule type" value="Genomic_DNA"/>
</dbReference>
<name>A0A2Z2U7Y6_9CAUD</name>
<organism evidence="1 2">
    <name type="scientific">Lactobacillus phage Lb</name>
    <dbReference type="NCBI Taxonomy" id="2048517"/>
    <lineage>
        <taxon>Viruses</taxon>
        <taxon>Duplodnaviria</taxon>
        <taxon>Heunggongvirae</taxon>
        <taxon>Uroviricota</taxon>
        <taxon>Caudoviricetes</taxon>
        <taxon>Heilongjiangvirus</taxon>
        <taxon>Heilongjiangvirus Lb</taxon>
    </lineage>
</organism>
<keyword evidence="2" id="KW-1185">Reference proteome</keyword>
<dbReference type="Proteomes" id="UP000260452">
    <property type="component" value="Genome"/>
</dbReference>
<reference evidence="1 2" key="1">
    <citation type="submission" date="2017-09" db="EMBL/GenBank/DDBJ databases">
        <title>Genome sequence and analysis of a bacteriophage of Lactobacillus brevis.</title>
        <authorList>
            <person name="Yu M."/>
            <person name="Qi R."/>
            <person name="Jiang X."/>
            <person name="Tang T."/>
            <person name="Qiao X."/>
            <person name="Jiang Y."/>
            <person name="Tang L."/>
            <person name="Wang L."/>
            <person name="Xu Y."/>
            <person name="Li Y."/>
        </authorList>
    </citation>
    <scope>NUCLEOTIDE SEQUENCE [LARGE SCALE GENOMIC DNA]</scope>
</reference>
<accession>A0A2Z2U7Y6</accession>